<dbReference type="OrthoDB" id="10640954at2759"/>
<dbReference type="Proteomes" id="UP000179807">
    <property type="component" value="Unassembled WGS sequence"/>
</dbReference>
<dbReference type="RefSeq" id="XP_068355915.1">
    <property type="nucleotide sequence ID" value="XM_068507082.1"/>
</dbReference>
<dbReference type="GeneID" id="94841786"/>
<gene>
    <name evidence="1" type="ORF">TRFO_29971</name>
</gene>
<dbReference type="VEuPathDB" id="TrichDB:TRFO_29971"/>
<reference evidence="1" key="1">
    <citation type="submission" date="2016-10" db="EMBL/GenBank/DDBJ databases">
        <authorList>
            <person name="Benchimol M."/>
            <person name="Almeida L.G."/>
            <person name="Vasconcelos A.T."/>
            <person name="Perreira-Neves A."/>
            <person name="Rosa I.A."/>
            <person name="Tasca T."/>
            <person name="Bogo M.R."/>
            <person name="de Souza W."/>
        </authorList>
    </citation>
    <scope>NUCLEOTIDE SEQUENCE [LARGE SCALE GENOMIC DNA]</scope>
    <source>
        <strain evidence="1">K</strain>
    </source>
</reference>
<protein>
    <submittedName>
        <fullName evidence="1">Uncharacterized protein</fullName>
    </submittedName>
</protein>
<comment type="caution">
    <text evidence="1">The sequence shown here is derived from an EMBL/GenBank/DDBJ whole genome shotgun (WGS) entry which is preliminary data.</text>
</comment>
<keyword evidence="2" id="KW-1185">Reference proteome</keyword>
<proteinExistence type="predicted"/>
<organism evidence="1 2">
    <name type="scientific">Tritrichomonas foetus</name>
    <dbReference type="NCBI Taxonomy" id="1144522"/>
    <lineage>
        <taxon>Eukaryota</taxon>
        <taxon>Metamonada</taxon>
        <taxon>Parabasalia</taxon>
        <taxon>Tritrichomonadida</taxon>
        <taxon>Tritrichomonadidae</taxon>
        <taxon>Tritrichomonas</taxon>
    </lineage>
</organism>
<sequence length="1562" mass="182714">MNFLTKFTNARPESVFSYAFSNDFLLLLTQTEALKDANLISFCEDVLKSLPKSAENLNDRWLLQTLISFSKKPENDVGSEMAMIDFESLNNKITQNIIPYLNNNEVTDKIAHNVCLHLLIFRDTYPGIFYSIFSSFEHILNVIGPARANKVIGPELLSFYENPDDSFFKMKIEDPMILLFFQYPCIFTNIEFCKKLQYKFTSENFYPKFISIFDKEMSLVDTTIEHQHHFIDTISNSFSNYIETTNDLSKPPEFLNQNQELIPLFILVNQHKIYLNLNKYLPLLNQAFRPSLASEIIQRMKNDMELFNMIKSMNTFSNKEITENDIVQYSLIFHLVSYQSRESAQATLSNPQLLEYSKYQFYLQNDQDSQTDFDFIRCYQVLHLFLTICKAPTKQLDNQIQRIKELLDSIANIAIQSLIIYDLFSLIFIQIDGKFVCHQFVVQKLVNVLVTYKISPYIEGAEAILKWKKPKKNNAANLLLYFERDINLIYKAVEEQNWQQANQLTEFNPYYRKLYKRAYLITFISNNQPVPPELEKERRNALFDYSLSSFRQDILNHATPYFKKYTDFINNRMKYKIQNDLLSCLPNLSQYQEVVAKLNEISDNIIGAIENYDIENSLNSFKVSDKLFNFLNNLNIFYQNASAGTGAHKNENFFDFDLCKALSRPFNNKEYESTQRLAEICKINLFPFIINNLSYFNIHPQYLSTVIDEYLIETICLALSNKLYSFLNNQQKVSPFIKKYIEQQSTKIDSPKCSNGEFSPTNKVIELIQSKLFMDIDDYIYNADHSVIYDYIIRSNNPTQYSNELIKILSIVEYVAPVNDYETLNKIHTFNSIRNITIATNPQKIITEIMKKGMFDKAINFIRTGISKESWGPPVCHLFSLCTSNEEQMDFILREFPDRFDLIESRFFHVPGVLPHLLKVCPPVKRDEIYALSLLPEEITLDSNIFDVTTVAQAFARHSDSIFKISKDMSAIFTDELLVMIMDRIKVNENYFKICAYLYTFFRDKSQVIDIWTTKVYTLIEDMSVNSVKEEEQYINVFKNQRPILQVIPDSDQRKQKIDCILEFLNLRPYLRYHLVYSFDHFDSPVFAQQFIGYIEAIDRFDLALKASTIFGCDILLYQIKRINVLVLTNNFNEVKQELNEHVIEIDRLDHEPNMNYDKTYFKLASLSKMPIFDPPVFDSIRSSFPIEFDKLLPLFVYHRIKATNEHIHDKEKHKFLSFFIRKAFSLKPCISLLVSFKFLDVAYQMFMRIENAEEQKQAFIYYFYKAALGSDIITKTENFLISQDPTFNITQPLWDSLVDFFHKNKMYNSLYKVYMIRNQLEEAAEAKMKLIDETKFLPHIISFLGHAIYCLTDAIHLRMNPKIKKMPPYIPLKGRHFEDVEKLKALLEFMLKLCELCNDRNIEFKPEYNILKDTSETAALAAMLFMNGENALLEELAKICPVRMAEVVEEASKVLAKEKIPTIMQSIQIIMSTDAQMAIHFLDQLLDQMAFGPNHGAIISIIMTFYREPILQCTKMIEYDFLAEASLLIIGHRLFDLLPLVAHRASLLGLTDLVQNCKKFM</sequence>
<name>A0A1J4JUU9_9EUKA</name>
<evidence type="ECO:0000313" key="2">
    <source>
        <dbReference type="Proteomes" id="UP000179807"/>
    </source>
</evidence>
<evidence type="ECO:0000313" key="1">
    <source>
        <dbReference type="EMBL" id="OHT02779.1"/>
    </source>
</evidence>
<accession>A0A1J4JUU9</accession>
<dbReference type="EMBL" id="MLAK01000852">
    <property type="protein sequence ID" value="OHT02779.1"/>
    <property type="molecule type" value="Genomic_DNA"/>
</dbReference>